<dbReference type="PANTHER" id="PTHR11802">
    <property type="entry name" value="SERINE PROTEASE FAMILY S10 SERINE CARBOXYPEPTIDASE"/>
    <property type="match status" value="1"/>
</dbReference>
<evidence type="ECO:0000313" key="4">
    <source>
        <dbReference type="Proteomes" id="UP001055439"/>
    </source>
</evidence>
<dbReference type="AlphaFoldDB" id="A0A9E7FKG9"/>
<dbReference type="Pfam" id="PF00450">
    <property type="entry name" value="Peptidase_S10"/>
    <property type="match status" value="1"/>
</dbReference>
<dbReference type="PRINTS" id="PR00724">
    <property type="entry name" value="CRBOXYPTASEC"/>
</dbReference>
<reference evidence="3" key="1">
    <citation type="submission" date="2022-05" db="EMBL/GenBank/DDBJ databases">
        <title>The Musa troglodytarum L. genome provides insights into the mechanism of non-climacteric behaviour and enrichment of carotenoids.</title>
        <authorList>
            <person name="Wang J."/>
        </authorList>
    </citation>
    <scope>NUCLEOTIDE SEQUENCE</scope>
    <source>
        <tissue evidence="3">Leaf</tissue>
    </source>
</reference>
<dbReference type="GO" id="GO:0016747">
    <property type="term" value="F:acyltransferase activity, transferring groups other than amino-acyl groups"/>
    <property type="evidence" value="ECO:0007669"/>
    <property type="project" value="TreeGrafter"/>
</dbReference>
<sequence>MCLMFTPARKPTKMASSLPPLALLSVLLVVFPFSAPSPARSGAVVPRLPGFRGPLPFRLETGYVEVDEVKETEFFYYFIESEGNPAEDPLLLWLTGGPRCSAFCGLVFEVGPLKFVSAKYNGSLPSLVYRPYSWTKVSNMIFLDSPVGSGFSFSRHVESYYDGGDISWSQYVYAFLIKWLVDHPKFLANPLYIAGDSYAGKIVPIVAQQVLNGIEAEKRPLLNLQGYVIGNPFTGEKIDLNARVPFAHGMGIISDDFFKLIQRSCAGQDYRSPIDSQCEMCFDTFDEILSEINRYNILEPKCALASPKPKTEGRRALKEYLHLLEPPPTPALNCRNYAHILAYYWANTDVVRKALHIKKGTVGEWKRCNYDLPYAMDIKSSIKHHLSVTSGGYRALVYSGDHDMLIPFVGTKQWTRSLNFSVIDNWRSWHVDGQVAGYATTYSNNLTFATVKGAGHTAAEYKNKECLAMIRRWLSHEPL</sequence>
<proteinExistence type="inferred from homology"/>
<dbReference type="FunFam" id="3.40.50.1820:FF:000072">
    <property type="entry name" value="Serine carboxypeptidase-like 19"/>
    <property type="match status" value="1"/>
</dbReference>
<organism evidence="3 4">
    <name type="scientific">Musa troglodytarum</name>
    <name type="common">fe'i banana</name>
    <dbReference type="NCBI Taxonomy" id="320322"/>
    <lineage>
        <taxon>Eukaryota</taxon>
        <taxon>Viridiplantae</taxon>
        <taxon>Streptophyta</taxon>
        <taxon>Embryophyta</taxon>
        <taxon>Tracheophyta</taxon>
        <taxon>Spermatophyta</taxon>
        <taxon>Magnoliopsida</taxon>
        <taxon>Liliopsida</taxon>
        <taxon>Zingiberales</taxon>
        <taxon>Musaceae</taxon>
        <taxon>Musa</taxon>
    </lineage>
</organism>
<keyword evidence="3" id="KW-0378">Hydrolase</keyword>
<keyword evidence="2" id="KW-0732">Signal</keyword>
<protein>
    <submittedName>
        <fullName evidence="3">Serine carboxypeptidase-like</fullName>
    </submittedName>
</protein>
<dbReference type="SUPFAM" id="SSF53474">
    <property type="entry name" value="alpha/beta-Hydrolases"/>
    <property type="match status" value="1"/>
</dbReference>
<gene>
    <name evidence="3" type="ORF">MUK42_32449</name>
</gene>
<dbReference type="EMBL" id="CP097506">
    <property type="protein sequence ID" value="URD95772.1"/>
    <property type="molecule type" value="Genomic_DNA"/>
</dbReference>
<dbReference type="InterPro" id="IPR001563">
    <property type="entry name" value="Peptidase_S10"/>
</dbReference>
<keyword evidence="3" id="KW-0645">Protease</keyword>
<dbReference type="GO" id="GO:0004185">
    <property type="term" value="F:serine-type carboxypeptidase activity"/>
    <property type="evidence" value="ECO:0007669"/>
    <property type="project" value="InterPro"/>
</dbReference>
<dbReference type="OrthoDB" id="443318at2759"/>
<feature type="signal peptide" evidence="2">
    <location>
        <begin position="1"/>
        <end position="36"/>
    </location>
</feature>
<comment type="similarity">
    <text evidence="1">Belongs to the peptidase S10 family.</text>
</comment>
<dbReference type="Gene3D" id="3.40.50.1820">
    <property type="entry name" value="alpha/beta hydrolase"/>
    <property type="match status" value="1"/>
</dbReference>
<feature type="chain" id="PRO_5039197825" evidence="2">
    <location>
        <begin position="37"/>
        <end position="479"/>
    </location>
</feature>
<evidence type="ECO:0000313" key="3">
    <source>
        <dbReference type="EMBL" id="URD95772.1"/>
    </source>
</evidence>
<dbReference type="GO" id="GO:0006508">
    <property type="term" value="P:proteolysis"/>
    <property type="evidence" value="ECO:0007669"/>
    <property type="project" value="InterPro"/>
</dbReference>
<accession>A0A9E7FKG9</accession>
<evidence type="ECO:0000256" key="2">
    <source>
        <dbReference type="SAM" id="SignalP"/>
    </source>
</evidence>
<name>A0A9E7FKG9_9LILI</name>
<keyword evidence="3" id="KW-0121">Carboxypeptidase</keyword>
<evidence type="ECO:0000256" key="1">
    <source>
        <dbReference type="ARBA" id="ARBA00009431"/>
    </source>
</evidence>
<dbReference type="InterPro" id="IPR029058">
    <property type="entry name" value="AB_hydrolase_fold"/>
</dbReference>
<dbReference type="GO" id="GO:0019748">
    <property type="term" value="P:secondary metabolic process"/>
    <property type="evidence" value="ECO:0007669"/>
    <property type="project" value="TreeGrafter"/>
</dbReference>
<dbReference type="PANTHER" id="PTHR11802:SF461">
    <property type="entry name" value="OS02G0687900 PROTEIN"/>
    <property type="match status" value="1"/>
</dbReference>
<keyword evidence="4" id="KW-1185">Reference proteome</keyword>
<dbReference type="Proteomes" id="UP001055439">
    <property type="component" value="Chromosome 4"/>
</dbReference>